<dbReference type="InterPro" id="IPR011004">
    <property type="entry name" value="Trimer_LpxA-like_sf"/>
</dbReference>
<keyword evidence="4" id="KW-1185">Reference proteome</keyword>
<dbReference type="RefSeq" id="WP_379736042.1">
    <property type="nucleotide sequence ID" value="NZ_JBHRVV010000001.1"/>
</dbReference>
<dbReference type="Pfam" id="PF17836">
    <property type="entry name" value="PglD_N"/>
    <property type="match status" value="1"/>
</dbReference>
<dbReference type="Proteomes" id="UP001595665">
    <property type="component" value="Unassembled WGS sequence"/>
</dbReference>
<dbReference type="CDD" id="cd03360">
    <property type="entry name" value="LbH_AT_putative"/>
    <property type="match status" value="1"/>
</dbReference>
<dbReference type="SUPFAM" id="SSF51161">
    <property type="entry name" value="Trimeric LpxA-like enzymes"/>
    <property type="match status" value="1"/>
</dbReference>
<evidence type="ECO:0000313" key="4">
    <source>
        <dbReference type="Proteomes" id="UP001595665"/>
    </source>
</evidence>
<dbReference type="NCBIfam" id="TIGR03570">
    <property type="entry name" value="NeuD_NnaD"/>
    <property type="match status" value="1"/>
</dbReference>
<name>A0ABV7PJU1_9BURK</name>
<dbReference type="InterPro" id="IPR050179">
    <property type="entry name" value="Trans_hexapeptide_repeat"/>
</dbReference>
<gene>
    <name evidence="3" type="ORF">ACFOPH_14650</name>
</gene>
<dbReference type="PANTHER" id="PTHR43300">
    <property type="entry name" value="ACETYLTRANSFERASE"/>
    <property type="match status" value="1"/>
</dbReference>
<comment type="similarity">
    <text evidence="1">Belongs to the transferase hexapeptide repeat family.</text>
</comment>
<proteinExistence type="inferred from homology"/>
<sequence>MNQPVIVVGAGGHAKVCIELLQAMGETVLCCVGASDSAPTCLGLPVFVGDHHLARLRDEGHTRAFVALGPNRLRARLGRQVRELGYELVNAVSPAAVVSPSARLGAGVAVMAGAVINAEASIGDLAIVNTGATVDHDCNIGEAVHLAPQCALAGNITVGAGTFLGVGCKVIPGIEIGAHATVGAGAVVICQIPPDVTAVGVPARVLHK</sequence>
<evidence type="ECO:0000313" key="3">
    <source>
        <dbReference type="EMBL" id="MFC3459473.1"/>
    </source>
</evidence>
<feature type="domain" description="PglD N-terminal" evidence="2">
    <location>
        <begin position="5"/>
        <end position="78"/>
    </location>
</feature>
<dbReference type="Gene3D" id="2.160.10.10">
    <property type="entry name" value="Hexapeptide repeat proteins"/>
    <property type="match status" value="1"/>
</dbReference>
<organism evidence="3 4">
    <name type="scientific">Massilia haematophila</name>
    <dbReference type="NCBI Taxonomy" id="457923"/>
    <lineage>
        <taxon>Bacteria</taxon>
        <taxon>Pseudomonadati</taxon>
        <taxon>Pseudomonadota</taxon>
        <taxon>Betaproteobacteria</taxon>
        <taxon>Burkholderiales</taxon>
        <taxon>Oxalobacteraceae</taxon>
        <taxon>Telluria group</taxon>
        <taxon>Massilia</taxon>
    </lineage>
</organism>
<reference evidence="4" key="1">
    <citation type="journal article" date="2019" name="Int. J. Syst. Evol. Microbiol.">
        <title>The Global Catalogue of Microorganisms (GCM) 10K type strain sequencing project: providing services to taxonomists for standard genome sequencing and annotation.</title>
        <authorList>
            <consortium name="The Broad Institute Genomics Platform"/>
            <consortium name="The Broad Institute Genome Sequencing Center for Infectious Disease"/>
            <person name="Wu L."/>
            <person name="Ma J."/>
        </authorList>
    </citation>
    <scope>NUCLEOTIDE SEQUENCE [LARGE SCALE GENOMIC DNA]</scope>
    <source>
        <strain evidence="4">CCM 7480</strain>
    </source>
</reference>
<protein>
    <submittedName>
        <fullName evidence="3">Acetyltransferase</fullName>
    </submittedName>
</protein>
<evidence type="ECO:0000256" key="1">
    <source>
        <dbReference type="ARBA" id="ARBA00007274"/>
    </source>
</evidence>
<dbReference type="EMBL" id="JBHRVV010000001">
    <property type="protein sequence ID" value="MFC3459473.1"/>
    <property type="molecule type" value="Genomic_DNA"/>
</dbReference>
<dbReference type="InterPro" id="IPR041561">
    <property type="entry name" value="PglD_N"/>
</dbReference>
<dbReference type="InterPro" id="IPR020019">
    <property type="entry name" value="AcTrfase_PglD-like"/>
</dbReference>
<dbReference type="Gene3D" id="3.40.50.20">
    <property type="match status" value="1"/>
</dbReference>
<comment type="caution">
    <text evidence="3">The sequence shown here is derived from an EMBL/GenBank/DDBJ whole genome shotgun (WGS) entry which is preliminary data.</text>
</comment>
<accession>A0ABV7PJU1</accession>
<dbReference type="PANTHER" id="PTHR43300:SF7">
    <property type="entry name" value="UDP-N-ACETYLBACILLOSAMINE N-ACETYLTRANSFERASE"/>
    <property type="match status" value="1"/>
</dbReference>
<evidence type="ECO:0000259" key="2">
    <source>
        <dbReference type="Pfam" id="PF17836"/>
    </source>
</evidence>